<dbReference type="EMBL" id="BPQQ01000120">
    <property type="protein sequence ID" value="GJE04421.1"/>
    <property type="molecule type" value="Genomic_DNA"/>
</dbReference>
<evidence type="ECO:0000256" key="2">
    <source>
        <dbReference type="SAM" id="SignalP"/>
    </source>
</evidence>
<dbReference type="PANTHER" id="PTHR23300">
    <property type="entry name" value="METHANETHIOL OXIDASE"/>
    <property type="match status" value="1"/>
</dbReference>
<feature type="chain" id="PRO_5046850230" evidence="2">
    <location>
        <begin position="32"/>
        <end position="440"/>
    </location>
</feature>
<proteinExistence type="inferred from homology"/>
<reference evidence="3" key="2">
    <citation type="submission" date="2021-08" db="EMBL/GenBank/DDBJ databases">
        <authorList>
            <person name="Tani A."/>
            <person name="Ola A."/>
            <person name="Ogura Y."/>
            <person name="Katsura K."/>
            <person name="Hayashi T."/>
        </authorList>
    </citation>
    <scope>NUCLEOTIDE SEQUENCE</scope>
    <source>
        <strain evidence="3">DSM 17168</strain>
    </source>
</reference>
<evidence type="ECO:0000256" key="1">
    <source>
        <dbReference type="ARBA" id="ARBA00005606"/>
    </source>
</evidence>
<sequence length="440" mass="48411">MTRVRSRPSGRIARLRRACTALLLAAGPALADETCQSPYMVRITGVEDFVYVWTLGVEGLGDGSDKLVTVDVREGSPTFGRPIHAAPVGGRHEAHHGGFTDDRRQFWAAGLSDSRIFIFDVATDPAKPRLVRVIDDFVEKSGGAAGPHGAYALPGRMLIPSLSNKDGTGKAALVEYSNGGDYIATHWLPTAEAPNGAANAAVADGYGYDARVLPRRNVMLTSSFTGLDNYMRPLPELMKDAEAMKRFGQTMVVWDFHARQPRTVLHVPGVPLEIRWAWGPQHSYAFTSTALTSQIWLVHEEAGGAWRAKPVADIGDPAALPVPVDISLSADDSTLFVDTFMDGTTRVFDVSDPHRPKQIYEKKIGAQLNMVSQSWDGRRIYYTSSLLANWDKTGAENEQFLKAYAWDRKELTPRFSIDFTAERLGRPHMMAFGARSLYAN</sequence>
<gene>
    <name evidence="3" type="primary">mtoX</name>
    <name evidence="3" type="ORF">GMJLKIPL_6385</name>
</gene>
<feature type="signal peptide" evidence="2">
    <location>
        <begin position="1"/>
        <end position="31"/>
    </location>
</feature>
<dbReference type="RefSeq" id="WP_283206062.1">
    <property type="nucleotide sequence ID" value="NZ_BPQQ01000120.1"/>
</dbReference>
<evidence type="ECO:0000313" key="4">
    <source>
        <dbReference type="Proteomes" id="UP001055153"/>
    </source>
</evidence>
<protein>
    <submittedName>
        <fullName evidence="3">Methanethiol oxidase</fullName>
    </submittedName>
</protein>
<keyword evidence="4" id="KW-1185">Reference proteome</keyword>
<dbReference type="InterPro" id="IPR008826">
    <property type="entry name" value="Se-bd"/>
</dbReference>
<dbReference type="Pfam" id="PF05694">
    <property type="entry name" value="SBP56"/>
    <property type="match status" value="1"/>
</dbReference>
<evidence type="ECO:0000313" key="3">
    <source>
        <dbReference type="EMBL" id="GJE04421.1"/>
    </source>
</evidence>
<organism evidence="3 4">
    <name type="scientific">Methylobacterium isbiliense</name>
    <dbReference type="NCBI Taxonomy" id="315478"/>
    <lineage>
        <taxon>Bacteria</taxon>
        <taxon>Pseudomonadati</taxon>
        <taxon>Pseudomonadota</taxon>
        <taxon>Alphaproteobacteria</taxon>
        <taxon>Hyphomicrobiales</taxon>
        <taxon>Methylobacteriaceae</taxon>
        <taxon>Methylobacterium</taxon>
    </lineage>
</organism>
<dbReference type="Proteomes" id="UP001055153">
    <property type="component" value="Unassembled WGS sequence"/>
</dbReference>
<reference evidence="3" key="1">
    <citation type="journal article" date="2021" name="Front. Microbiol.">
        <title>Comprehensive Comparative Genomics and Phenotyping of Methylobacterium Species.</title>
        <authorList>
            <person name="Alessa O."/>
            <person name="Ogura Y."/>
            <person name="Fujitani Y."/>
            <person name="Takami H."/>
            <person name="Hayashi T."/>
            <person name="Sahin N."/>
            <person name="Tani A."/>
        </authorList>
    </citation>
    <scope>NUCLEOTIDE SEQUENCE</scope>
    <source>
        <strain evidence="3">DSM 17168</strain>
    </source>
</reference>
<accession>A0ABQ4SMH6</accession>
<keyword evidence="2" id="KW-0732">Signal</keyword>
<dbReference type="SUPFAM" id="SSF50969">
    <property type="entry name" value="YVTN repeat-like/Quinoprotein amine dehydrogenase"/>
    <property type="match status" value="1"/>
</dbReference>
<dbReference type="InterPro" id="IPR011044">
    <property type="entry name" value="Quino_amine_DH_bsu"/>
</dbReference>
<comment type="caution">
    <text evidence="3">The sequence shown here is derived from an EMBL/GenBank/DDBJ whole genome shotgun (WGS) entry which is preliminary data.</text>
</comment>
<name>A0ABQ4SMH6_9HYPH</name>
<comment type="similarity">
    <text evidence="1">Belongs to the selenium-binding protein family.</text>
</comment>
<dbReference type="PANTHER" id="PTHR23300:SF0">
    <property type="entry name" value="METHANETHIOL OXIDASE"/>
    <property type="match status" value="1"/>
</dbReference>